<keyword evidence="2" id="KW-1185">Reference proteome</keyword>
<name>A0ABT4RPG8_9ACTN</name>
<evidence type="ECO:0000313" key="2">
    <source>
        <dbReference type="Proteomes" id="UP001147700"/>
    </source>
</evidence>
<sequence>MRRILMLVTVALALVACGEGEPMPDRDVDTLTRWSAAYKPVAADMLATSEALADDQLDAAGTALTRVKPKLGAAEAQVRALQSPAVRETLTDYMRITRRTITAFDAFLAHLRTNPDDRRARIRVQSELRDANQELFDADSKIRDRIFDHADEAQEQRLDQVIPLPAVA</sequence>
<gene>
    <name evidence="1" type="ORF">OJ962_22605</name>
</gene>
<accession>A0ABT4RPG8</accession>
<comment type="caution">
    <text evidence="1">The sequence shown here is derived from an EMBL/GenBank/DDBJ whole genome shotgun (WGS) entry which is preliminary data.</text>
</comment>
<protein>
    <recommendedName>
        <fullName evidence="3">Lipoprotein</fullName>
    </recommendedName>
</protein>
<dbReference type="EMBL" id="JAPCID010000037">
    <property type="protein sequence ID" value="MDA0140308.1"/>
    <property type="molecule type" value="Genomic_DNA"/>
</dbReference>
<evidence type="ECO:0000313" key="1">
    <source>
        <dbReference type="EMBL" id="MDA0140308.1"/>
    </source>
</evidence>
<evidence type="ECO:0008006" key="3">
    <source>
        <dbReference type="Google" id="ProtNLM"/>
    </source>
</evidence>
<organism evidence="1 2">
    <name type="scientific">Solirubrobacter deserti</name>
    <dbReference type="NCBI Taxonomy" id="2282478"/>
    <lineage>
        <taxon>Bacteria</taxon>
        <taxon>Bacillati</taxon>
        <taxon>Actinomycetota</taxon>
        <taxon>Thermoleophilia</taxon>
        <taxon>Solirubrobacterales</taxon>
        <taxon>Solirubrobacteraceae</taxon>
        <taxon>Solirubrobacter</taxon>
    </lineage>
</organism>
<dbReference type="PROSITE" id="PS51257">
    <property type="entry name" value="PROKAR_LIPOPROTEIN"/>
    <property type="match status" value="1"/>
</dbReference>
<reference evidence="1" key="1">
    <citation type="submission" date="2022-10" db="EMBL/GenBank/DDBJ databases">
        <title>The WGS of Solirubrobacter sp. CPCC 204708.</title>
        <authorList>
            <person name="Jiang Z."/>
        </authorList>
    </citation>
    <scope>NUCLEOTIDE SEQUENCE</scope>
    <source>
        <strain evidence="1">CPCC 204708</strain>
    </source>
</reference>
<dbReference type="RefSeq" id="WP_202955101.1">
    <property type="nucleotide sequence ID" value="NZ_JAPCID010000037.1"/>
</dbReference>
<dbReference type="Proteomes" id="UP001147700">
    <property type="component" value="Unassembled WGS sequence"/>
</dbReference>
<proteinExistence type="predicted"/>